<proteinExistence type="predicted"/>
<keyword evidence="2" id="KW-1185">Reference proteome</keyword>
<dbReference type="Proteomes" id="UP001217485">
    <property type="component" value="Unassembled WGS sequence"/>
</dbReference>
<gene>
    <name evidence="1" type="ORF">POL72_45225</name>
</gene>
<sequence>MLVRCSSLDLEFAAWKIRAASRPAELVVVCRRARHPASRAVLLALVDRGALDHASGGLDVRPKLAHLSGASGSPSSRPIAS</sequence>
<name>A0ABT5CF36_9BACT</name>
<dbReference type="RefSeq" id="WP_272103120.1">
    <property type="nucleotide sequence ID" value="NZ_JAQNDK010000006.1"/>
</dbReference>
<comment type="caution">
    <text evidence="1">The sequence shown here is derived from an EMBL/GenBank/DDBJ whole genome shotgun (WGS) entry which is preliminary data.</text>
</comment>
<protein>
    <submittedName>
        <fullName evidence="1">Uncharacterized protein</fullName>
    </submittedName>
</protein>
<organism evidence="1 2">
    <name type="scientific">Sorangium atrum</name>
    <dbReference type="NCBI Taxonomy" id="2995308"/>
    <lineage>
        <taxon>Bacteria</taxon>
        <taxon>Pseudomonadati</taxon>
        <taxon>Myxococcota</taxon>
        <taxon>Polyangia</taxon>
        <taxon>Polyangiales</taxon>
        <taxon>Polyangiaceae</taxon>
        <taxon>Sorangium</taxon>
    </lineage>
</organism>
<dbReference type="EMBL" id="JAQNDK010000006">
    <property type="protein sequence ID" value="MDC0685002.1"/>
    <property type="molecule type" value="Genomic_DNA"/>
</dbReference>
<evidence type="ECO:0000313" key="2">
    <source>
        <dbReference type="Proteomes" id="UP001217485"/>
    </source>
</evidence>
<evidence type="ECO:0000313" key="1">
    <source>
        <dbReference type="EMBL" id="MDC0685002.1"/>
    </source>
</evidence>
<accession>A0ABT5CF36</accession>
<reference evidence="1 2" key="1">
    <citation type="submission" date="2023-01" db="EMBL/GenBank/DDBJ databases">
        <title>Minimal conservation of predation-associated metabolite biosynthetic gene clusters underscores biosynthetic potential of Myxococcota including descriptions for ten novel species: Archangium lansinium sp. nov., Myxococcus landrumus sp. nov., Nannocystis bai.</title>
        <authorList>
            <person name="Ahearne A."/>
            <person name="Stevens C."/>
            <person name="Dowd S."/>
        </authorList>
    </citation>
    <scope>NUCLEOTIDE SEQUENCE [LARGE SCALE GENOMIC DNA]</scope>
    <source>
        <strain evidence="1 2">WIWO2</strain>
    </source>
</reference>